<sequence>MFQNEEFEILGFAILGIINIITVILCHAGKEGCKEERFVAAFYLAHASADSI</sequence>
<accession>A0A645C0D3</accession>
<gene>
    <name evidence="2" type="ORF">SDC9_118193</name>
</gene>
<proteinExistence type="predicted"/>
<keyword evidence="1" id="KW-0812">Transmembrane</keyword>
<name>A0A645C0D3_9ZZZZ</name>
<protein>
    <submittedName>
        <fullName evidence="2">Uncharacterized protein</fullName>
    </submittedName>
</protein>
<keyword evidence="1" id="KW-1133">Transmembrane helix</keyword>
<keyword evidence="1" id="KW-0472">Membrane</keyword>
<evidence type="ECO:0000313" key="2">
    <source>
        <dbReference type="EMBL" id="MPM71230.1"/>
    </source>
</evidence>
<reference evidence="2" key="1">
    <citation type="submission" date="2019-08" db="EMBL/GenBank/DDBJ databases">
        <authorList>
            <person name="Kucharzyk K."/>
            <person name="Murdoch R.W."/>
            <person name="Higgins S."/>
            <person name="Loffler F."/>
        </authorList>
    </citation>
    <scope>NUCLEOTIDE SEQUENCE</scope>
</reference>
<dbReference type="AlphaFoldDB" id="A0A645C0D3"/>
<comment type="caution">
    <text evidence="2">The sequence shown here is derived from an EMBL/GenBank/DDBJ whole genome shotgun (WGS) entry which is preliminary data.</text>
</comment>
<organism evidence="2">
    <name type="scientific">bioreactor metagenome</name>
    <dbReference type="NCBI Taxonomy" id="1076179"/>
    <lineage>
        <taxon>unclassified sequences</taxon>
        <taxon>metagenomes</taxon>
        <taxon>ecological metagenomes</taxon>
    </lineage>
</organism>
<dbReference type="EMBL" id="VSSQ01023973">
    <property type="protein sequence ID" value="MPM71230.1"/>
    <property type="molecule type" value="Genomic_DNA"/>
</dbReference>
<feature type="transmembrane region" description="Helical" evidence="1">
    <location>
        <begin position="12"/>
        <end position="29"/>
    </location>
</feature>
<evidence type="ECO:0000256" key="1">
    <source>
        <dbReference type="SAM" id="Phobius"/>
    </source>
</evidence>